<keyword evidence="1" id="KW-1133">Transmembrane helix</keyword>
<proteinExistence type="predicted"/>
<dbReference type="Proteomes" id="UP000198629">
    <property type="component" value="Unassembled WGS sequence"/>
</dbReference>
<keyword evidence="1" id="KW-0812">Transmembrane</keyword>
<gene>
    <name evidence="3" type="ORF">SAMN05192566_2256</name>
</gene>
<organism evidence="3 4">
    <name type="scientific">Methylophilus rhizosphaerae</name>
    <dbReference type="NCBI Taxonomy" id="492660"/>
    <lineage>
        <taxon>Bacteria</taxon>
        <taxon>Pseudomonadati</taxon>
        <taxon>Pseudomonadota</taxon>
        <taxon>Betaproteobacteria</taxon>
        <taxon>Nitrosomonadales</taxon>
        <taxon>Methylophilaceae</taxon>
        <taxon>Methylophilus</taxon>
    </lineage>
</organism>
<dbReference type="RefSeq" id="WP_091472237.1">
    <property type="nucleotide sequence ID" value="NZ_FNFX01000004.1"/>
</dbReference>
<sequence>MLKRISNIAAPRALQSLLLATCLLLAVATATAEEAAPIAEKAVVQPALKVSNPASPIGVHIGDVLTRTVIVDAPESYKLAENALPKKGSKHEGIELVDVSLQSETHAKQAHYILQLRYQVFANSTYPAVLHLPAETLALSDAAGNATLEIPAWGFWFSPLVTGGTLTAKKNLLPEARTPLIDSRHDQQLLAAFLAIAVASLLALLYINADGHWLPFMGGAFARAHRQLKRLAKSSRPKTAAEEKKALVYLHQAFNQHYGANIFARDVQDFVTLRPGFKGLQQEITQFFEASNQSLYDVKGRDSSQVIAQLVQFSKQLRDCERGVA</sequence>
<evidence type="ECO:0000256" key="2">
    <source>
        <dbReference type="SAM" id="SignalP"/>
    </source>
</evidence>
<keyword evidence="4" id="KW-1185">Reference proteome</keyword>
<feature type="signal peptide" evidence="2">
    <location>
        <begin position="1"/>
        <end position="32"/>
    </location>
</feature>
<accession>A0A1G9EA22</accession>
<protein>
    <submittedName>
        <fullName evidence="3">MxaA protein</fullName>
    </submittedName>
</protein>
<feature type="chain" id="PRO_5011518204" evidence="2">
    <location>
        <begin position="33"/>
        <end position="325"/>
    </location>
</feature>
<feature type="transmembrane region" description="Helical" evidence="1">
    <location>
        <begin position="189"/>
        <end position="207"/>
    </location>
</feature>
<keyword evidence="2" id="KW-0732">Signal</keyword>
<reference evidence="4" key="1">
    <citation type="submission" date="2016-10" db="EMBL/GenBank/DDBJ databases">
        <authorList>
            <person name="Varghese N."/>
            <person name="Submissions S."/>
        </authorList>
    </citation>
    <scope>NUCLEOTIDE SEQUENCE [LARGE SCALE GENOMIC DNA]</scope>
    <source>
        <strain evidence="4">CBMB127</strain>
    </source>
</reference>
<dbReference type="STRING" id="492660.SAMN05192566_2256"/>
<dbReference type="EMBL" id="FNFX01000004">
    <property type="protein sequence ID" value="SDK73009.1"/>
    <property type="molecule type" value="Genomic_DNA"/>
</dbReference>
<evidence type="ECO:0000313" key="3">
    <source>
        <dbReference type="EMBL" id="SDK73009.1"/>
    </source>
</evidence>
<evidence type="ECO:0000256" key="1">
    <source>
        <dbReference type="SAM" id="Phobius"/>
    </source>
</evidence>
<dbReference type="OrthoDB" id="8532455at2"/>
<keyword evidence="1" id="KW-0472">Membrane</keyword>
<evidence type="ECO:0000313" key="4">
    <source>
        <dbReference type="Proteomes" id="UP000198629"/>
    </source>
</evidence>
<dbReference type="AlphaFoldDB" id="A0A1G9EA22"/>
<name>A0A1G9EA22_9PROT</name>